<proteinExistence type="inferred from homology"/>
<evidence type="ECO:0000256" key="1">
    <source>
        <dbReference type="ARBA" id="ARBA00004236"/>
    </source>
</evidence>
<dbReference type="Pfam" id="PF12146">
    <property type="entry name" value="Hydrolase_4"/>
    <property type="match status" value="1"/>
</dbReference>
<feature type="compositionally biased region" description="Basic residues" evidence="11">
    <location>
        <begin position="713"/>
        <end position="722"/>
    </location>
</feature>
<evidence type="ECO:0000256" key="6">
    <source>
        <dbReference type="ARBA" id="ARBA00023139"/>
    </source>
</evidence>
<dbReference type="InterPro" id="IPR022742">
    <property type="entry name" value="Hydrolase_4"/>
</dbReference>
<dbReference type="VEuPathDB" id="VectorBase:AALB20_029035"/>
<dbReference type="Gene3D" id="3.40.50.1820">
    <property type="entry name" value="alpha/beta hydrolase"/>
    <property type="match status" value="1"/>
</dbReference>
<organism evidence="13 14">
    <name type="scientific">Anopheles albimanus</name>
    <name type="common">New world malaria mosquito</name>
    <dbReference type="NCBI Taxonomy" id="7167"/>
    <lineage>
        <taxon>Eukaryota</taxon>
        <taxon>Metazoa</taxon>
        <taxon>Ecdysozoa</taxon>
        <taxon>Arthropoda</taxon>
        <taxon>Hexapoda</taxon>
        <taxon>Insecta</taxon>
        <taxon>Pterygota</taxon>
        <taxon>Neoptera</taxon>
        <taxon>Endopterygota</taxon>
        <taxon>Diptera</taxon>
        <taxon>Nematocera</taxon>
        <taxon>Culicoidea</taxon>
        <taxon>Culicidae</taxon>
        <taxon>Anophelinae</taxon>
        <taxon>Anopheles</taxon>
    </lineage>
</organism>
<dbReference type="PANTHER" id="PTHR12277:SF81">
    <property type="entry name" value="PROTEIN ABHD13"/>
    <property type="match status" value="1"/>
</dbReference>
<dbReference type="GO" id="GO:0005886">
    <property type="term" value="C:plasma membrane"/>
    <property type="evidence" value="ECO:0007669"/>
    <property type="project" value="UniProtKB-SubCell"/>
</dbReference>
<keyword evidence="3" id="KW-1003">Cell membrane</keyword>
<feature type="region of interest" description="Disordered" evidence="11">
    <location>
        <begin position="651"/>
        <end position="674"/>
    </location>
</feature>
<dbReference type="VEuPathDB" id="VectorBase:AALB20_037203"/>
<keyword evidence="14" id="KW-1185">Reference proteome</keyword>
<evidence type="ECO:0000256" key="4">
    <source>
        <dbReference type="ARBA" id="ARBA00022801"/>
    </source>
</evidence>
<evidence type="ECO:0000259" key="12">
    <source>
        <dbReference type="Pfam" id="PF12146"/>
    </source>
</evidence>
<evidence type="ECO:0000256" key="11">
    <source>
        <dbReference type="SAM" id="MobiDB-lite"/>
    </source>
</evidence>
<feature type="region of interest" description="Disordered" evidence="11">
    <location>
        <begin position="762"/>
        <end position="790"/>
    </location>
</feature>
<keyword evidence="7" id="KW-0449">Lipoprotein</keyword>
<evidence type="ECO:0000313" key="14">
    <source>
        <dbReference type="Proteomes" id="UP000069272"/>
    </source>
</evidence>
<dbReference type="EnsemblMetazoa" id="AALB003901-RA">
    <property type="protein sequence ID" value="AALB003901-PA"/>
    <property type="gene ID" value="AALB003901"/>
</dbReference>
<dbReference type="STRING" id="7167.A0A182FBL8"/>
<dbReference type="PANTHER" id="PTHR12277">
    <property type="entry name" value="ALPHA/BETA HYDROLASE DOMAIN-CONTAINING PROTEIN"/>
    <property type="match status" value="1"/>
</dbReference>
<keyword evidence="6" id="KW-0564">Palmitate</keyword>
<protein>
    <recommendedName>
        <fullName evidence="2">palmitoyl-protein hydrolase</fullName>
        <ecNumber evidence="2">3.1.2.22</ecNumber>
    </recommendedName>
</protein>
<dbReference type="Proteomes" id="UP000069272">
    <property type="component" value="Chromosome 3R"/>
</dbReference>
<feature type="compositionally biased region" description="Polar residues" evidence="11">
    <location>
        <begin position="459"/>
        <end position="471"/>
    </location>
</feature>
<feature type="region of interest" description="Disordered" evidence="11">
    <location>
        <begin position="459"/>
        <end position="478"/>
    </location>
</feature>
<dbReference type="GO" id="GO:0008474">
    <property type="term" value="F:palmitoyl-(protein) hydrolase activity"/>
    <property type="evidence" value="ECO:0007669"/>
    <property type="project" value="UniProtKB-EC"/>
</dbReference>
<dbReference type="SUPFAM" id="SSF53474">
    <property type="entry name" value="alpha/beta-Hydrolases"/>
    <property type="match status" value="1"/>
</dbReference>
<dbReference type="InterPro" id="IPR029058">
    <property type="entry name" value="AB_hydrolase_fold"/>
</dbReference>
<sequence>MCRNSIKRRVTVPRKVDCSHSVERFEVVELYGGKPSSVKLERDRKNRPSDRNASAVVSSAPRDNEVNATATEADTNAPADDKRKMNGLSFSELCCLFCCPPCPGRIASKLAFLPPEASYDLKAEADSSNSKFTLTLYDKADWQYSDREKECFEAFYSRSSRGNRIACLFVKCSPNARFTLLFSHGNAVDLGQMTTFFIGLGQRINCNIFSYDYSGYGQSTGKPTEKNLYADIDAAWHALRTRYGISPENIILYGQSIGTVPTVDLASRYEVGAVILHSPLMSGMRVAFPATKRTWFFDAFPSIDKVPKVTSPVLVIHGTEDEVIDFSHGMTIYEKCPRAVEPLWVEGAGHNDVEMYSQYLERLKHDGAAPGDPQHSASDVSIDATTKATVHINGVAVDHFHQNSDIDEERRSLCQNSDIHGFISYSSDSSMIELNLKFRKCACNENIINISKENLQQLQRSTPTTTGQAESAVTDGGVFKREDDSLIGSSASPLPSPNSPIPVLGLPPLERRHSETVERRSIGVQHVTVSRQLHQSRRKPPLLRANGRNIAQAEEIIIISDEFRRQSLRDQQSVRVQKSAKKISKSMECIDKRNPPTLSLRPVAMRSFQLPSSAVDGVDQADEMLTIVVDTGAGTAGGAASVTKASKSISKSVDNVSLGSGDDGESFAVPKTPDRLGDGDSVELIFISDEFVKRKSKSSSDVIIVENAGRRRESGKRKKPLKHLSVGGESERRKAQAPHIATNRTQSTEGRIVKSITLPVASSPSVKAKDARRKTTVSNSNSFLTYEEPFSPETLENKDIGQMFAEADAAE</sequence>
<dbReference type="VEuPathDB" id="VectorBase:AALB003901"/>
<feature type="region of interest" description="Disordered" evidence="11">
    <location>
        <begin position="709"/>
        <end position="746"/>
    </location>
</feature>
<reference evidence="13 14" key="1">
    <citation type="journal article" date="2017" name="G3 (Bethesda)">
        <title>The Physical Genome Mapping of Anopheles albimanus Corrected Scaffold Misassemblies and Identified Interarm Rearrangements in Genus Anopheles.</title>
        <authorList>
            <person name="Artemov G.N."/>
            <person name="Peery A.N."/>
            <person name="Jiang X."/>
            <person name="Tu Z."/>
            <person name="Stegniy V.N."/>
            <person name="Sharakhova M.V."/>
            <person name="Sharakhov I.V."/>
        </authorList>
    </citation>
    <scope>NUCLEOTIDE SEQUENCE [LARGE SCALE GENOMIC DNA]</scope>
    <source>
        <strain evidence="13 14">ALBI9_A</strain>
    </source>
</reference>
<comment type="subcellular location">
    <subcellularLocation>
        <location evidence="1">Cell membrane</location>
    </subcellularLocation>
    <subcellularLocation>
        <location evidence="9">Endomembrane system</location>
        <topology evidence="9">Lipid-anchor</topology>
        <orientation evidence="9">Cytoplasmic side</orientation>
    </subcellularLocation>
</comment>
<accession>A0A182FBL8</accession>
<dbReference type="FunFam" id="3.40.50.1820:FF:000008">
    <property type="entry name" value="Alpha/beta hydrolase domain-containing protein 17B"/>
    <property type="match status" value="1"/>
</dbReference>
<feature type="region of interest" description="Disordered" evidence="11">
    <location>
        <begin position="39"/>
        <end position="81"/>
    </location>
</feature>
<evidence type="ECO:0000256" key="2">
    <source>
        <dbReference type="ARBA" id="ARBA00012423"/>
    </source>
</evidence>
<keyword evidence="5" id="KW-0472">Membrane</keyword>
<evidence type="ECO:0000256" key="3">
    <source>
        <dbReference type="ARBA" id="ARBA00022475"/>
    </source>
</evidence>
<dbReference type="EC" id="3.1.2.22" evidence="2"/>
<dbReference type="AlphaFoldDB" id="A0A182FBL8"/>
<keyword evidence="4" id="KW-0378">Hydrolase</keyword>
<feature type="compositionally biased region" description="Basic and acidic residues" evidence="11">
    <location>
        <begin position="39"/>
        <end position="50"/>
    </location>
</feature>
<reference evidence="13" key="2">
    <citation type="submission" date="2022-08" db="UniProtKB">
        <authorList>
            <consortium name="EnsemblMetazoa"/>
        </authorList>
    </citation>
    <scope>IDENTIFICATION</scope>
    <source>
        <strain evidence="13">STECLA/ALBI9_A</strain>
    </source>
</reference>
<evidence type="ECO:0000256" key="5">
    <source>
        <dbReference type="ARBA" id="ARBA00023136"/>
    </source>
</evidence>
<dbReference type="GO" id="GO:0010008">
    <property type="term" value="C:endosome membrane"/>
    <property type="evidence" value="ECO:0007669"/>
    <property type="project" value="TreeGrafter"/>
</dbReference>
<evidence type="ECO:0000313" key="13">
    <source>
        <dbReference type="EnsemblMetazoa" id="AALB003901-PA"/>
    </source>
</evidence>
<comment type="catalytic activity">
    <reaction evidence="10">
        <text>S-hexadecanoyl-L-cysteinyl-[protein] + H2O = L-cysteinyl-[protein] + hexadecanoate + H(+)</text>
        <dbReference type="Rhea" id="RHEA:19233"/>
        <dbReference type="Rhea" id="RHEA-COMP:10131"/>
        <dbReference type="Rhea" id="RHEA-COMP:11032"/>
        <dbReference type="ChEBI" id="CHEBI:7896"/>
        <dbReference type="ChEBI" id="CHEBI:15377"/>
        <dbReference type="ChEBI" id="CHEBI:15378"/>
        <dbReference type="ChEBI" id="CHEBI:29950"/>
        <dbReference type="ChEBI" id="CHEBI:74151"/>
        <dbReference type="EC" id="3.1.2.22"/>
    </reaction>
</comment>
<evidence type="ECO:0000256" key="7">
    <source>
        <dbReference type="ARBA" id="ARBA00023288"/>
    </source>
</evidence>
<name>A0A182FBL8_ANOAL</name>
<feature type="domain" description="Serine aminopeptidase S33" evidence="12">
    <location>
        <begin position="176"/>
        <end position="284"/>
    </location>
</feature>
<evidence type="ECO:0000256" key="10">
    <source>
        <dbReference type="ARBA" id="ARBA00047337"/>
    </source>
</evidence>
<evidence type="ECO:0000256" key="9">
    <source>
        <dbReference type="ARBA" id="ARBA00046278"/>
    </source>
</evidence>
<comment type="similarity">
    <text evidence="8">Belongs to the AB hydrolase superfamily. ABHD17 family.</text>
</comment>
<evidence type="ECO:0000256" key="8">
    <source>
        <dbReference type="ARBA" id="ARBA00038397"/>
    </source>
</evidence>